<protein>
    <submittedName>
        <fullName evidence="3">Uncharacterized protein</fullName>
    </submittedName>
</protein>
<comment type="similarity">
    <text evidence="1">Belongs to the dynein light chain Tctex-type family.</text>
</comment>
<feature type="compositionally biased region" description="Low complexity" evidence="2">
    <location>
        <begin position="71"/>
        <end position="80"/>
    </location>
</feature>
<dbReference type="OrthoDB" id="10260741at2759"/>
<evidence type="ECO:0000256" key="2">
    <source>
        <dbReference type="SAM" id="MobiDB-lite"/>
    </source>
</evidence>
<proteinExistence type="inferred from homology"/>
<dbReference type="GO" id="GO:0045505">
    <property type="term" value="F:dynein intermediate chain binding"/>
    <property type="evidence" value="ECO:0007669"/>
    <property type="project" value="TreeGrafter"/>
</dbReference>
<gene>
    <name evidence="3" type="ORF">OFUS_LOCUS2446</name>
</gene>
<evidence type="ECO:0000313" key="4">
    <source>
        <dbReference type="Proteomes" id="UP000749559"/>
    </source>
</evidence>
<feature type="region of interest" description="Disordered" evidence="2">
    <location>
        <begin position="1"/>
        <end position="87"/>
    </location>
</feature>
<dbReference type="Proteomes" id="UP000749559">
    <property type="component" value="Unassembled WGS sequence"/>
</dbReference>
<reference evidence="3" key="1">
    <citation type="submission" date="2022-03" db="EMBL/GenBank/DDBJ databases">
        <authorList>
            <person name="Martin C."/>
        </authorList>
    </citation>
    <scope>NUCLEOTIDE SEQUENCE</scope>
</reference>
<dbReference type="Gene3D" id="3.30.1140.40">
    <property type="entry name" value="Tctex-1"/>
    <property type="match status" value="1"/>
</dbReference>
<comment type="caution">
    <text evidence="3">The sequence shown here is derived from an EMBL/GenBank/DDBJ whole genome shotgun (WGS) entry which is preliminary data.</text>
</comment>
<dbReference type="GO" id="GO:0007018">
    <property type="term" value="P:microtubule-based movement"/>
    <property type="evidence" value="ECO:0007669"/>
    <property type="project" value="TreeGrafter"/>
</dbReference>
<dbReference type="Pfam" id="PF03645">
    <property type="entry name" value="Tctex-1"/>
    <property type="match status" value="1"/>
</dbReference>
<dbReference type="InterPro" id="IPR005334">
    <property type="entry name" value="Tctex-1-like"/>
</dbReference>
<accession>A0A8J1XPV6</accession>
<evidence type="ECO:0000256" key="1">
    <source>
        <dbReference type="ARBA" id="ARBA00005361"/>
    </source>
</evidence>
<name>A0A8J1XPV6_OWEFU</name>
<dbReference type="AlphaFoldDB" id="A0A8J1XPV6"/>
<dbReference type="PANTHER" id="PTHR21255">
    <property type="entry name" value="T-COMPLEX-ASSOCIATED-TESTIS-EXPRESSED 1/ DYNEIN LIGHT CHAIN"/>
    <property type="match status" value="1"/>
</dbReference>
<evidence type="ECO:0000313" key="3">
    <source>
        <dbReference type="EMBL" id="CAH1775094.1"/>
    </source>
</evidence>
<dbReference type="EMBL" id="CAIIXF020000001">
    <property type="protein sequence ID" value="CAH1775094.1"/>
    <property type="molecule type" value="Genomic_DNA"/>
</dbReference>
<dbReference type="InterPro" id="IPR038586">
    <property type="entry name" value="Tctex-1-like_sf"/>
</dbReference>
<dbReference type="CDD" id="cd21451">
    <property type="entry name" value="DLC-like_TCTEX1D"/>
    <property type="match status" value="1"/>
</dbReference>
<sequence length="207" mass="23083">MSTLSEENVAKFNQRQRKVSSLARDGATDSAVTGPTIRRISRAEAQGAGGGLGVPGRRISSYGRERRLSSSDRSGGLTSRPEPVPTIVKVQNTYQMEPTTNNKFNPSRVEKVALSILDTYLDCEDYNGKKMSHLSQTLSEMIKNRVKEMNFPRYKIVCVVTIGQNCGQDFRSASRCLWDRDNDTFATVTFKNSSLFAIANVYATYFE</sequence>
<dbReference type="GO" id="GO:0005868">
    <property type="term" value="C:cytoplasmic dynein complex"/>
    <property type="evidence" value="ECO:0007669"/>
    <property type="project" value="TreeGrafter"/>
</dbReference>
<keyword evidence="4" id="KW-1185">Reference proteome</keyword>
<organism evidence="3 4">
    <name type="scientific">Owenia fusiformis</name>
    <name type="common">Polychaete worm</name>
    <dbReference type="NCBI Taxonomy" id="6347"/>
    <lineage>
        <taxon>Eukaryota</taxon>
        <taxon>Metazoa</taxon>
        <taxon>Spiralia</taxon>
        <taxon>Lophotrochozoa</taxon>
        <taxon>Annelida</taxon>
        <taxon>Polychaeta</taxon>
        <taxon>Sedentaria</taxon>
        <taxon>Canalipalpata</taxon>
        <taxon>Sabellida</taxon>
        <taxon>Oweniida</taxon>
        <taxon>Oweniidae</taxon>
        <taxon>Owenia</taxon>
    </lineage>
</organism>
<dbReference type="GO" id="GO:0005737">
    <property type="term" value="C:cytoplasm"/>
    <property type="evidence" value="ECO:0007669"/>
    <property type="project" value="TreeGrafter"/>
</dbReference>
<dbReference type="PANTHER" id="PTHR21255:SF65">
    <property type="entry name" value="TCTEX1 DOMAIN-CONTAINING PROTEIN 2"/>
    <property type="match status" value="1"/>
</dbReference>